<keyword evidence="1" id="KW-0732">Signal</keyword>
<comment type="caution">
    <text evidence="2">The sequence shown here is derived from an EMBL/GenBank/DDBJ whole genome shotgun (WGS) entry which is preliminary data.</text>
</comment>
<evidence type="ECO:0000313" key="3">
    <source>
        <dbReference type="Proteomes" id="UP000033831"/>
    </source>
</evidence>
<evidence type="ECO:0000256" key="1">
    <source>
        <dbReference type="SAM" id="SignalP"/>
    </source>
</evidence>
<dbReference type="AlphaFoldDB" id="A0A0G1IME5"/>
<dbReference type="Proteomes" id="UP000033831">
    <property type="component" value="Unassembled WGS sequence"/>
</dbReference>
<feature type="chain" id="PRO_5002537824" evidence="1">
    <location>
        <begin position="28"/>
        <end position="68"/>
    </location>
</feature>
<protein>
    <submittedName>
        <fullName evidence="2">Uncharacterized protein</fullName>
    </submittedName>
</protein>
<reference evidence="2 3" key="1">
    <citation type="journal article" date="2015" name="Nature">
        <title>rRNA introns, odd ribosomes, and small enigmatic genomes across a large radiation of phyla.</title>
        <authorList>
            <person name="Brown C.T."/>
            <person name="Hug L.A."/>
            <person name="Thomas B.C."/>
            <person name="Sharon I."/>
            <person name="Castelle C.J."/>
            <person name="Singh A."/>
            <person name="Wilkins M.J."/>
            <person name="Williams K.H."/>
            <person name="Banfield J.F."/>
        </authorList>
    </citation>
    <scope>NUCLEOTIDE SEQUENCE [LARGE SCALE GENOMIC DNA]</scope>
</reference>
<organism evidence="2 3">
    <name type="scientific">Candidatus Nomurabacteria bacterium GW2011_GWF2_43_8</name>
    <dbReference type="NCBI Taxonomy" id="1618779"/>
    <lineage>
        <taxon>Bacteria</taxon>
        <taxon>Candidatus Nomuraibacteriota</taxon>
    </lineage>
</organism>
<dbReference type="EMBL" id="LCGX01000017">
    <property type="protein sequence ID" value="KKT24349.1"/>
    <property type="molecule type" value="Genomic_DNA"/>
</dbReference>
<sequence>MTKYTLLFFVFVFALSLFFINTNSVEAQVATSDCVITSTLRLGSTGSEVACLQSQLGIMVDGKFGPNR</sequence>
<name>A0A0G1IME5_9BACT</name>
<accession>A0A0G1IME5</accession>
<proteinExistence type="predicted"/>
<gene>
    <name evidence="2" type="ORF">UW07_C0017G0005</name>
</gene>
<evidence type="ECO:0000313" key="2">
    <source>
        <dbReference type="EMBL" id="KKT24349.1"/>
    </source>
</evidence>
<feature type="signal peptide" evidence="1">
    <location>
        <begin position="1"/>
        <end position="27"/>
    </location>
</feature>